<dbReference type="OrthoDB" id="2381796at2"/>
<keyword evidence="1" id="KW-1133">Transmembrane helix</keyword>
<evidence type="ECO:0000256" key="1">
    <source>
        <dbReference type="SAM" id="Phobius"/>
    </source>
</evidence>
<keyword evidence="2" id="KW-0969">Cilium</keyword>
<name>A0A368XT98_9BACI</name>
<evidence type="ECO:0000313" key="3">
    <source>
        <dbReference type="Proteomes" id="UP000252585"/>
    </source>
</evidence>
<dbReference type="RefSeq" id="WP_114352701.1">
    <property type="nucleotide sequence ID" value="NZ_QPJJ01000006.1"/>
</dbReference>
<evidence type="ECO:0000313" key="2">
    <source>
        <dbReference type="EMBL" id="RCW70709.1"/>
    </source>
</evidence>
<dbReference type="AlphaFoldDB" id="A0A368XT98"/>
<dbReference type="Proteomes" id="UP000252585">
    <property type="component" value="Unassembled WGS sequence"/>
</dbReference>
<protein>
    <submittedName>
        <fullName evidence="2">Flagellar FliL protein</fullName>
    </submittedName>
</protein>
<comment type="caution">
    <text evidence="2">The sequence shown here is derived from an EMBL/GenBank/DDBJ whole genome shotgun (WGS) entry which is preliminary data.</text>
</comment>
<keyword evidence="2" id="KW-0282">Flagellum</keyword>
<keyword evidence="2" id="KW-0966">Cell projection</keyword>
<keyword evidence="1" id="KW-0472">Membrane</keyword>
<gene>
    <name evidence="2" type="ORF">DFR57_106106</name>
</gene>
<organism evidence="2 3">
    <name type="scientific">Saliterribacillus persicus</name>
    <dbReference type="NCBI Taxonomy" id="930114"/>
    <lineage>
        <taxon>Bacteria</taxon>
        <taxon>Bacillati</taxon>
        <taxon>Bacillota</taxon>
        <taxon>Bacilli</taxon>
        <taxon>Bacillales</taxon>
        <taxon>Bacillaceae</taxon>
        <taxon>Saliterribacillus</taxon>
    </lineage>
</organism>
<feature type="transmembrane region" description="Helical" evidence="1">
    <location>
        <begin position="6"/>
        <end position="30"/>
    </location>
</feature>
<accession>A0A368XT98</accession>
<proteinExistence type="predicted"/>
<dbReference type="EMBL" id="QPJJ01000006">
    <property type="protein sequence ID" value="RCW70709.1"/>
    <property type="molecule type" value="Genomic_DNA"/>
</dbReference>
<reference evidence="2 3" key="1">
    <citation type="submission" date="2018-07" db="EMBL/GenBank/DDBJ databases">
        <title>Genomic Encyclopedia of Type Strains, Phase IV (KMG-IV): sequencing the most valuable type-strain genomes for metagenomic binning, comparative biology and taxonomic classification.</title>
        <authorList>
            <person name="Goeker M."/>
        </authorList>
    </citation>
    <scope>NUCLEOTIDE SEQUENCE [LARGE SCALE GENOMIC DNA]</scope>
    <source>
        <strain evidence="2 3">DSM 27696</strain>
    </source>
</reference>
<keyword evidence="3" id="KW-1185">Reference proteome</keyword>
<sequence length="139" mass="15995">MNPKLLKILIISLTTVTIIGIAAFVWVLFFSGDDSDGELSLEKVVEYSYTTTELRTDLKDGNFVLIQFQFVTDSKKAKEEIQMREFQVKNEFIKESVVLTEEDFKNNLAEIEDNLKTIMNEQMNEGKITDVYIVSKVIQ</sequence>
<keyword evidence="1" id="KW-0812">Transmembrane</keyword>